<sequence>MHRRLLRSQMLRTDTLLLMMTMAFANLKATYYIVSFSEDARVLFPPEVAERLDVIFNVGFPMGSLISSPLTSLLLRRFRKRPDVYMMVAVVGVNVVGLLTLSSYPLPQTVAVMLFGPSRTLLWSCYFHFLAQPNRFARATKGRMLGYSNLIIAVMSDLPPYLLNWCVTRFNGLTLATVHLLLQVALLGCLAFPVYLHACHHEEVAAKASSTATSSRREPVRQSSSFVRP</sequence>
<keyword evidence="4" id="KW-1185">Reference proteome</keyword>
<dbReference type="Proteomes" id="UP000037460">
    <property type="component" value="Unassembled WGS sequence"/>
</dbReference>
<accession>A0A0M0JBG4</accession>
<gene>
    <name evidence="3" type="ORF">Ctob_001925</name>
</gene>
<evidence type="ECO:0000256" key="2">
    <source>
        <dbReference type="SAM" id="Phobius"/>
    </source>
</evidence>
<keyword evidence="2" id="KW-0812">Transmembrane</keyword>
<dbReference type="SUPFAM" id="SSF103473">
    <property type="entry name" value="MFS general substrate transporter"/>
    <property type="match status" value="1"/>
</dbReference>
<protein>
    <submittedName>
        <fullName evidence="3">Uncharacterized protein</fullName>
    </submittedName>
</protein>
<dbReference type="InterPro" id="IPR036259">
    <property type="entry name" value="MFS_trans_sf"/>
</dbReference>
<evidence type="ECO:0000256" key="1">
    <source>
        <dbReference type="SAM" id="MobiDB-lite"/>
    </source>
</evidence>
<keyword evidence="2" id="KW-1133">Transmembrane helix</keyword>
<proteinExistence type="predicted"/>
<feature type="region of interest" description="Disordered" evidence="1">
    <location>
        <begin position="210"/>
        <end position="229"/>
    </location>
</feature>
<feature type="transmembrane region" description="Helical" evidence="2">
    <location>
        <begin position="144"/>
        <end position="163"/>
    </location>
</feature>
<dbReference type="EMBL" id="JWZX01003146">
    <property type="protein sequence ID" value="KOO23906.1"/>
    <property type="molecule type" value="Genomic_DNA"/>
</dbReference>
<keyword evidence="2" id="KW-0472">Membrane</keyword>
<organism evidence="3 4">
    <name type="scientific">Chrysochromulina tobinii</name>
    <dbReference type="NCBI Taxonomy" id="1460289"/>
    <lineage>
        <taxon>Eukaryota</taxon>
        <taxon>Haptista</taxon>
        <taxon>Haptophyta</taxon>
        <taxon>Prymnesiophyceae</taxon>
        <taxon>Prymnesiales</taxon>
        <taxon>Chrysochromulinaceae</taxon>
        <taxon>Chrysochromulina</taxon>
    </lineage>
</organism>
<dbReference type="AlphaFoldDB" id="A0A0M0JBG4"/>
<evidence type="ECO:0000313" key="3">
    <source>
        <dbReference type="EMBL" id="KOO23906.1"/>
    </source>
</evidence>
<comment type="caution">
    <text evidence="3">The sequence shown here is derived from an EMBL/GenBank/DDBJ whole genome shotgun (WGS) entry which is preliminary data.</text>
</comment>
<feature type="transmembrane region" description="Helical" evidence="2">
    <location>
        <begin position="84"/>
        <end position="104"/>
    </location>
</feature>
<reference evidence="4" key="1">
    <citation type="journal article" date="2015" name="PLoS Genet.">
        <title>Genome Sequence and Transcriptome Analyses of Chrysochromulina tobin: Metabolic Tools for Enhanced Algal Fitness in the Prominent Order Prymnesiales (Haptophyceae).</title>
        <authorList>
            <person name="Hovde B.T."/>
            <person name="Deodato C.R."/>
            <person name="Hunsperger H.M."/>
            <person name="Ryken S.A."/>
            <person name="Yost W."/>
            <person name="Jha R.K."/>
            <person name="Patterson J."/>
            <person name="Monnat R.J. Jr."/>
            <person name="Barlow S.B."/>
            <person name="Starkenburg S.R."/>
            <person name="Cattolico R.A."/>
        </authorList>
    </citation>
    <scope>NUCLEOTIDE SEQUENCE</scope>
    <source>
        <strain evidence="4">CCMP291</strain>
    </source>
</reference>
<evidence type="ECO:0000313" key="4">
    <source>
        <dbReference type="Proteomes" id="UP000037460"/>
    </source>
</evidence>
<feature type="transmembrane region" description="Helical" evidence="2">
    <location>
        <begin position="175"/>
        <end position="196"/>
    </location>
</feature>
<name>A0A0M0JBG4_9EUKA</name>
<feature type="transmembrane region" description="Helical" evidence="2">
    <location>
        <begin position="110"/>
        <end position="132"/>
    </location>
</feature>